<proteinExistence type="predicted"/>
<reference evidence="2 3" key="1">
    <citation type="submission" date="2016-07" db="EMBL/GenBank/DDBJ databases">
        <title>Draft genome of the white-rot fungus Obba rivulosa 3A-2.</title>
        <authorList>
            <consortium name="DOE Joint Genome Institute"/>
            <person name="Miettinen O."/>
            <person name="Riley R."/>
            <person name="Acob R."/>
            <person name="Barry K."/>
            <person name="Cullen D."/>
            <person name="De Vries R."/>
            <person name="Hainaut M."/>
            <person name="Hatakka A."/>
            <person name="Henrissat B."/>
            <person name="Hilden K."/>
            <person name="Kuo R."/>
            <person name="Labutti K."/>
            <person name="Lipzen A."/>
            <person name="Makela M.R."/>
            <person name="Sandor L."/>
            <person name="Spatafora J.W."/>
            <person name="Grigoriev I.V."/>
            <person name="Hibbett D.S."/>
        </authorList>
    </citation>
    <scope>NUCLEOTIDE SEQUENCE [LARGE SCALE GENOMIC DNA]</scope>
    <source>
        <strain evidence="2 3">3A-2</strain>
    </source>
</reference>
<keyword evidence="3" id="KW-1185">Reference proteome</keyword>
<dbReference type="AlphaFoldDB" id="A0A8E2AI67"/>
<organism evidence="2 3">
    <name type="scientific">Obba rivulosa</name>
    <dbReference type="NCBI Taxonomy" id="1052685"/>
    <lineage>
        <taxon>Eukaryota</taxon>
        <taxon>Fungi</taxon>
        <taxon>Dikarya</taxon>
        <taxon>Basidiomycota</taxon>
        <taxon>Agaricomycotina</taxon>
        <taxon>Agaricomycetes</taxon>
        <taxon>Polyporales</taxon>
        <taxon>Gelatoporiaceae</taxon>
        <taxon>Obba</taxon>
    </lineage>
</organism>
<evidence type="ECO:0000313" key="3">
    <source>
        <dbReference type="Proteomes" id="UP000250043"/>
    </source>
</evidence>
<dbReference type="EMBL" id="KV722776">
    <property type="protein sequence ID" value="OCH83884.1"/>
    <property type="molecule type" value="Genomic_DNA"/>
</dbReference>
<name>A0A8E2AI67_9APHY</name>
<protein>
    <submittedName>
        <fullName evidence="2">Uncharacterized protein</fullName>
    </submittedName>
</protein>
<sequence length="293" mass="32193">MSSFPWQRVYIPIALSPTSTHLTNCHRTASPHGAARLWLCPPRRHVHERVRSNGSSHSAATSSPLGPISSLHTVVPSMLRFFVGLVASVDSQQQPSPVLHLNHARLRYPDTWTIADTDCPQSSIIPIAPLSALPTRQRRTSGPTAHPLRSRSTAAKFMAKPGRHGYTRSHSGSAHMFSYSSFHEHCSMLNTLVSGLESRPVANQTNSRFVHSYYDSPKQRHPRGIMEFEMSISDATSHGSPDGDPWPLSSCEKATGRGPPTRGLPPVQAVLSTLTSRSVRLASSRDEQPYLVM</sequence>
<dbReference type="Proteomes" id="UP000250043">
    <property type="component" value="Unassembled WGS sequence"/>
</dbReference>
<evidence type="ECO:0000256" key="1">
    <source>
        <dbReference type="SAM" id="MobiDB-lite"/>
    </source>
</evidence>
<gene>
    <name evidence="2" type="ORF">OBBRIDRAFT_474528</name>
</gene>
<accession>A0A8E2AI67</accession>
<evidence type="ECO:0000313" key="2">
    <source>
        <dbReference type="EMBL" id="OCH83884.1"/>
    </source>
</evidence>
<feature type="region of interest" description="Disordered" evidence="1">
    <location>
        <begin position="234"/>
        <end position="266"/>
    </location>
</feature>
<feature type="compositionally biased region" description="Low complexity" evidence="1">
    <location>
        <begin position="256"/>
        <end position="266"/>
    </location>
</feature>